<accession>A0AAD7KWX6</accession>
<evidence type="ECO:0000313" key="1">
    <source>
        <dbReference type="EMBL" id="KAJ7947357.1"/>
    </source>
</evidence>
<keyword evidence="2" id="KW-1185">Reference proteome</keyword>
<dbReference type="KEGG" id="qsa:O6P43_032173"/>
<proteinExistence type="predicted"/>
<evidence type="ECO:0000313" key="2">
    <source>
        <dbReference type="Proteomes" id="UP001163823"/>
    </source>
</evidence>
<reference evidence="1" key="1">
    <citation type="journal article" date="2023" name="Science">
        <title>Elucidation of the pathway for biosynthesis of saponin adjuvants from the soapbark tree.</title>
        <authorList>
            <person name="Reed J."/>
            <person name="Orme A."/>
            <person name="El-Demerdash A."/>
            <person name="Owen C."/>
            <person name="Martin L.B.B."/>
            <person name="Misra R.C."/>
            <person name="Kikuchi S."/>
            <person name="Rejzek M."/>
            <person name="Martin A.C."/>
            <person name="Harkess A."/>
            <person name="Leebens-Mack J."/>
            <person name="Louveau T."/>
            <person name="Stephenson M.J."/>
            <person name="Osbourn A."/>
        </authorList>
    </citation>
    <scope>NUCLEOTIDE SEQUENCE</scope>
    <source>
        <strain evidence="1">S10</strain>
    </source>
</reference>
<dbReference type="EMBL" id="JARAOO010000013">
    <property type="protein sequence ID" value="KAJ7947357.1"/>
    <property type="molecule type" value="Genomic_DNA"/>
</dbReference>
<name>A0AAD7KWX6_QUISA</name>
<sequence>MTRIQNSLPLSVPLRHDVGTNQGRDFNSCSVLKGRPVRPFLALVSLVQVFISFGGFKECSLVWPFSHFIFSYGLQGMFSSLSLIISQITNEFIKTSVQQV</sequence>
<dbReference type="AlphaFoldDB" id="A0AAD7KWX6"/>
<gene>
    <name evidence="1" type="ORF">O6P43_032173</name>
</gene>
<organism evidence="1 2">
    <name type="scientific">Quillaja saponaria</name>
    <name type="common">Soap bark tree</name>
    <dbReference type="NCBI Taxonomy" id="32244"/>
    <lineage>
        <taxon>Eukaryota</taxon>
        <taxon>Viridiplantae</taxon>
        <taxon>Streptophyta</taxon>
        <taxon>Embryophyta</taxon>
        <taxon>Tracheophyta</taxon>
        <taxon>Spermatophyta</taxon>
        <taxon>Magnoliopsida</taxon>
        <taxon>eudicotyledons</taxon>
        <taxon>Gunneridae</taxon>
        <taxon>Pentapetalae</taxon>
        <taxon>rosids</taxon>
        <taxon>fabids</taxon>
        <taxon>Fabales</taxon>
        <taxon>Quillajaceae</taxon>
        <taxon>Quillaja</taxon>
    </lineage>
</organism>
<protein>
    <submittedName>
        <fullName evidence="1">Lipid phosphate phosphatase gamma, chloroplastic</fullName>
    </submittedName>
</protein>
<comment type="caution">
    <text evidence="1">The sequence shown here is derived from an EMBL/GenBank/DDBJ whole genome shotgun (WGS) entry which is preliminary data.</text>
</comment>
<dbReference type="Proteomes" id="UP001163823">
    <property type="component" value="Chromosome 13"/>
</dbReference>